<name>A0A6A6QJ17_9PEZI</name>
<evidence type="ECO:0000256" key="2">
    <source>
        <dbReference type="SAM" id="SignalP"/>
    </source>
</evidence>
<dbReference type="AlphaFoldDB" id="A0A6A6QJ17"/>
<dbReference type="EMBL" id="MU004195">
    <property type="protein sequence ID" value="KAF2491663.1"/>
    <property type="molecule type" value="Genomic_DNA"/>
</dbReference>
<feature type="signal peptide" evidence="2">
    <location>
        <begin position="1"/>
        <end position="20"/>
    </location>
</feature>
<proteinExistence type="predicted"/>
<sequence>MKHVSFLIALIALAATMVSGTEPDCFRGGVFGNTTFGKLQVDKVCTGMQGRFEHLQERDACVFPWANYKRGDGISWYFNIKRHSDHAGTLTKAVCVAGLGELVDFCSRGGKDKTDSWTFTSDPNEGLCVDIDYINSVNSENQHKKPKANKPQAHDPDHTKESSAARGINPILIDPAIFWDVKVVSRKAPWAAQKKRSDTTIV</sequence>
<feature type="compositionally biased region" description="Basic and acidic residues" evidence="1">
    <location>
        <begin position="152"/>
        <end position="163"/>
    </location>
</feature>
<organism evidence="3 4">
    <name type="scientific">Lophium mytilinum</name>
    <dbReference type="NCBI Taxonomy" id="390894"/>
    <lineage>
        <taxon>Eukaryota</taxon>
        <taxon>Fungi</taxon>
        <taxon>Dikarya</taxon>
        <taxon>Ascomycota</taxon>
        <taxon>Pezizomycotina</taxon>
        <taxon>Dothideomycetes</taxon>
        <taxon>Pleosporomycetidae</taxon>
        <taxon>Mytilinidiales</taxon>
        <taxon>Mytilinidiaceae</taxon>
        <taxon>Lophium</taxon>
    </lineage>
</organism>
<accession>A0A6A6QJ17</accession>
<feature type="chain" id="PRO_5025673373" description="Ecp2 effector protein domain-containing protein" evidence="2">
    <location>
        <begin position="21"/>
        <end position="202"/>
    </location>
</feature>
<protein>
    <recommendedName>
        <fullName evidence="5">Ecp2 effector protein domain-containing protein</fullName>
    </recommendedName>
</protein>
<evidence type="ECO:0008006" key="5">
    <source>
        <dbReference type="Google" id="ProtNLM"/>
    </source>
</evidence>
<feature type="region of interest" description="Disordered" evidence="1">
    <location>
        <begin position="140"/>
        <end position="165"/>
    </location>
</feature>
<dbReference type="Proteomes" id="UP000799750">
    <property type="component" value="Unassembled WGS sequence"/>
</dbReference>
<keyword evidence="4" id="KW-1185">Reference proteome</keyword>
<keyword evidence="2" id="KW-0732">Signal</keyword>
<reference evidence="3" key="1">
    <citation type="journal article" date="2020" name="Stud. Mycol.">
        <title>101 Dothideomycetes genomes: a test case for predicting lifestyles and emergence of pathogens.</title>
        <authorList>
            <person name="Haridas S."/>
            <person name="Albert R."/>
            <person name="Binder M."/>
            <person name="Bloem J."/>
            <person name="Labutti K."/>
            <person name="Salamov A."/>
            <person name="Andreopoulos B."/>
            <person name="Baker S."/>
            <person name="Barry K."/>
            <person name="Bills G."/>
            <person name="Bluhm B."/>
            <person name="Cannon C."/>
            <person name="Castanera R."/>
            <person name="Culley D."/>
            <person name="Daum C."/>
            <person name="Ezra D."/>
            <person name="Gonzalez J."/>
            <person name="Henrissat B."/>
            <person name="Kuo A."/>
            <person name="Liang C."/>
            <person name="Lipzen A."/>
            <person name="Lutzoni F."/>
            <person name="Magnuson J."/>
            <person name="Mondo S."/>
            <person name="Nolan M."/>
            <person name="Ohm R."/>
            <person name="Pangilinan J."/>
            <person name="Park H.-J."/>
            <person name="Ramirez L."/>
            <person name="Alfaro M."/>
            <person name="Sun H."/>
            <person name="Tritt A."/>
            <person name="Yoshinaga Y."/>
            <person name="Zwiers L.-H."/>
            <person name="Turgeon B."/>
            <person name="Goodwin S."/>
            <person name="Spatafora J."/>
            <person name="Crous P."/>
            <person name="Grigoriev I."/>
        </authorList>
    </citation>
    <scope>NUCLEOTIDE SEQUENCE</scope>
    <source>
        <strain evidence="3">CBS 269.34</strain>
    </source>
</reference>
<evidence type="ECO:0000313" key="4">
    <source>
        <dbReference type="Proteomes" id="UP000799750"/>
    </source>
</evidence>
<gene>
    <name evidence="3" type="ORF">BU16DRAFT_594727</name>
</gene>
<evidence type="ECO:0000313" key="3">
    <source>
        <dbReference type="EMBL" id="KAF2491663.1"/>
    </source>
</evidence>
<dbReference type="OrthoDB" id="3770800at2759"/>
<evidence type="ECO:0000256" key="1">
    <source>
        <dbReference type="SAM" id="MobiDB-lite"/>
    </source>
</evidence>